<proteinExistence type="predicted"/>
<keyword evidence="3" id="KW-1185">Reference proteome</keyword>
<comment type="caution">
    <text evidence="2">The sequence shown here is derived from an EMBL/GenBank/DDBJ whole genome shotgun (WGS) entry which is preliminary data.</text>
</comment>
<evidence type="ECO:0000313" key="2">
    <source>
        <dbReference type="EMBL" id="KAK1415103.1"/>
    </source>
</evidence>
<accession>A0AAD8K4F8</accession>
<name>A0AAD8K4F8_TARER</name>
<reference evidence="2" key="1">
    <citation type="journal article" date="2023" name="bioRxiv">
        <title>Improved chromosome-level genome assembly for marigold (Tagetes erecta).</title>
        <authorList>
            <person name="Jiang F."/>
            <person name="Yuan L."/>
            <person name="Wang S."/>
            <person name="Wang H."/>
            <person name="Xu D."/>
            <person name="Wang A."/>
            <person name="Fan W."/>
        </authorList>
    </citation>
    <scope>NUCLEOTIDE SEQUENCE</scope>
    <source>
        <strain evidence="2">WSJ</strain>
        <tissue evidence="2">Leaf</tissue>
    </source>
</reference>
<dbReference type="Proteomes" id="UP001229421">
    <property type="component" value="Unassembled WGS sequence"/>
</dbReference>
<evidence type="ECO:0000313" key="3">
    <source>
        <dbReference type="Proteomes" id="UP001229421"/>
    </source>
</evidence>
<gene>
    <name evidence="2" type="ORF">QVD17_30874</name>
</gene>
<feature type="region of interest" description="Disordered" evidence="1">
    <location>
        <begin position="50"/>
        <end position="79"/>
    </location>
</feature>
<protein>
    <submittedName>
        <fullName evidence="2">Uncharacterized protein</fullName>
    </submittedName>
</protein>
<sequence length="150" mass="16921">MDENSTPNVTVDKAFGKRIIAGDTIDLGVQVRYSMKCNLKEIYDVDEYEDGCSSKSKSSHGLLEDQSGKSEQGSSKSGAEKTLDIELIQHIKDLLYGENPFVKVYRMVKNTIQDDHHVKLNLQLIGKRDKDGRTHDKSEFELESYNSSCD</sequence>
<evidence type="ECO:0000256" key="1">
    <source>
        <dbReference type="SAM" id="MobiDB-lite"/>
    </source>
</evidence>
<organism evidence="2 3">
    <name type="scientific">Tagetes erecta</name>
    <name type="common">African marigold</name>
    <dbReference type="NCBI Taxonomy" id="13708"/>
    <lineage>
        <taxon>Eukaryota</taxon>
        <taxon>Viridiplantae</taxon>
        <taxon>Streptophyta</taxon>
        <taxon>Embryophyta</taxon>
        <taxon>Tracheophyta</taxon>
        <taxon>Spermatophyta</taxon>
        <taxon>Magnoliopsida</taxon>
        <taxon>eudicotyledons</taxon>
        <taxon>Gunneridae</taxon>
        <taxon>Pentapetalae</taxon>
        <taxon>asterids</taxon>
        <taxon>campanulids</taxon>
        <taxon>Asterales</taxon>
        <taxon>Asteraceae</taxon>
        <taxon>Asteroideae</taxon>
        <taxon>Heliantheae alliance</taxon>
        <taxon>Tageteae</taxon>
        <taxon>Tagetes</taxon>
    </lineage>
</organism>
<dbReference type="EMBL" id="JAUHHV010000008">
    <property type="protein sequence ID" value="KAK1415103.1"/>
    <property type="molecule type" value="Genomic_DNA"/>
</dbReference>
<dbReference type="AlphaFoldDB" id="A0AAD8K4F8"/>